<organism evidence="3 4">
    <name type="scientific">Kyrpidia spormannii</name>
    <dbReference type="NCBI Taxonomy" id="2055160"/>
    <lineage>
        <taxon>Bacteria</taxon>
        <taxon>Bacillati</taxon>
        <taxon>Bacillota</taxon>
        <taxon>Bacilli</taxon>
        <taxon>Bacillales</taxon>
        <taxon>Alicyclobacillaceae</taxon>
        <taxon>Kyrpidia</taxon>
    </lineage>
</organism>
<dbReference type="InterPro" id="IPR008271">
    <property type="entry name" value="Ser/Thr_kinase_AS"/>
</dbReference>
<accession>A0A6F9EBT1</accession>
<reference evidence="3 4" key="1">
    <citation type="submission" date="2020-04" db="EMBL/GenBank/DDBJ databases">
        <authorList>
            <person name="Hogendoorn C."/>
        </authorList>
    </citation>
    <scope>NUCLEOTIDE SEQUENCE [LARGE SCALE GENOMIC DNA]</scope>
    <source>
        <strain evidence="3">COOX1</strain>
    </source>
</reference>
<sequence length="361" mass="40891">MTAEASRPGRGRGTIPVRPGEELDGEAVRRFLSAHIEGLGDCPVEVEQFPSGASNLTYWIRCGEWEAVLRRPPFGPLPPKAHDMKRESSFLSRLHRVFPLAPRPYAFCEDPAVLGAPFYVMEYRRGAVLDDKFPPGVEATPELCRRISYAVVDTLAELHAVDYREAGLGEFGRPEGFLQRQVGGWIDRYHRAKTDDIPQVDRITRWLGDHLPASPAATIIHNDYKLNNLLLDPGDLSRIVAVVDWEMATIGDPLFDLAVSLSYWAEETDPELLKEVLPTVTKYGGFLSRDEFVERYSRRSGRDVSSLDFYMVFAYFKLAVILQQIYVRWKRGQTQDPRFAGFGLRVRRLLEYADGCIPGRA</sequence>
<proteinExistence type="predicted"/>
<dbReference type="PANTHER" id="PTHR47829:SF1">
    <property type="entry name" value="HAD FAMILY PHOSPHATASE"/>
    <property type="match status" value="1"/>
</dbReference>
<feature type="domain" description="Aminoglycoside phosphotransferase" evidence="2">
    <location>
        <begin position="45"/>
        <end position="276"/>
    </location>
</feature>
<evidence type="ECO:0000259" key="2">
    <source>
        <dbReference type="Pfam" id="PF01636"/>
    </source>
</evidence>
<name>A0A6F9EBT1_9BACL</name>
<dbReference type="AlphaFoldDB" id="A0A6F9EBT1"/>
<dbReference type="InterPro" id="IPR041726">
    <property type="entry name" value="ACAD10_11_N"/>
</dbReference>
<dbReference type="RefSeq" id="WP_170085861.1">
    <property type="nucleotide sequence ID" value="NZ_CP047972.1"/>
</dbReference>
<dbReference type="InterPro" id="IPR011009">
    <property type="entry name" value="Kinase-like_dom_sf"/>
</dbReference>
<keyword evidence="3" id="KW-0808">Transferase</keyword>
<dbReference type="Gene3D" id="3.90.1200.10">
    <property type="match status" value="1"/>
</dbReference>
<evidence type="ECO:0000256" key="1">
    <source>
        <dbReference type="SAM" id="MobiDB-lite"/>
    </source>
</evidence>
<dbReference type="PANTHER" id="PTHR47829">
    <property type="entry name" value="HYDROLASE, PUTATIVE (AFU_ORTHOLOGUE AFUA_1G12880)-RELATED"/>
    <property type="match status" value="1"/>
</dbReference>
<dbReference type="InterPro" id="IPR002575">
    <property type="entry name" value="Aminoglycoside_PTrfase"/>
</dbReference>
<dbReference type="InterPro" id="IPR052898">
    <property type="entry name" value="ACAD10-like"/>
</dbReference>
<dbReference type="Proteomes" id="UP000502196">
    <property type="component" value="Chromosome"/>
</dbReference>
<dbReference type="EMBL" id="LR792683">
    <property type="protein sequence ID" value="CAB3394014.1"/>
    <property type="molecule type" value="Genomic_DNA"/>
</dbReference>
<dbReference type="GO" id="GO:0004672">
    <property type="term" value="F:protein kinase activity"/>
    <property type="evidence" value="ECO:0007669"/>
    <property type="project" value="InterPro"/>
</dbReference>
<evidence type="ECO:0000313" key="4">
    <source>
        <dbReference type="Proteomes" id="UP000502196"/>
    </source>
</evidence>
<dbReference type="CDD" id="cd05154">
    <property type="entry name" value="ACAD10_11_N-like"/>
    <property type="match status" value="1"/>
</dbReference>
<dbReference type="SUPFAM" id="SSF56112">
    <property type="entry name" value="Protein kinase-like (PK-like)"/>
    <property type="match status" value="1"/>
</dbReference>
<protein>
    <submittedName>
        <fullName evidence="3">Aminoglycoside phosphotransferase</fullName>
    </submittedName>
</protein>
<dbReference type="Pfam" id="PF01636">
    <property type="entry name" value="APH"/>
    <property type="match status" value="1"/>
</dbReference>
<dbReference type="PROSITE" id="PS00108">
    <property type="entry name" value="PROTEIN_KINASE_ST"/>
    <property type="match status" value="1"/>
</dbReference>
<dbReference type="Gene3D" id="3.30.200.20">
    <property type="entry name" value="Phosphorylase Kinase, domain 1"/>
    <property type="match status" value="1"/>
</dbReference>
<evidence type="ECO:0000313" key="3">
    <source>
        <dbReference type="EMBL" id="CAB3394014.1"/>
    </source>
</evidence>
<gene>
    <name evidence="3" type="ORF">COOX1_2202</name>
</gene>
<feature type="region of interest" description="Disordered" evidence="1">
    <location>
        <begin position="1"/>
        <end position="20"/>
    </location>
</feature>